<evidence type="ECO:0000256" key="1">
    <source>
        <dbReference type="SAM" id="MobiDB-lite"/>
    </source>
</evidence>
<dbReference type="EMBL" id="MCFH01000001">
    <property type="protein sequence ID" value="ORX60762.1"/>
    <property type="molecule type" value="Genomic_DNA"/>
</dbReference>
<feature type="non-terminal residue" evidence="2">
    <location>
        <position position="1"/>
    </location>
</feature>
<organism evidence="2 3">
    <name type="scientific">Piromyces finnis</name>
    <dbReference type="NCBI Taxonomy" id="1754191"/>
    <lineage>
        <taxon>Eukaryota</taxon>
        <taxon>Fungi</taxon>
        <taxon>Fungi incertae sedis</taxon>
        <taxon>Chytridiomycota</taxon>
        <taxon>Chytridiomycota incertae sedis</taxon>
        <taxon>Neocallimastigomycetes</taxon>
        <taxon>Neocallimastigales</taxon>
        <taxon>Neocallimastigaceae</taxon>
        <taxon>Piromyces</taxon>
    </lineage>
</organism>
<proteinExistence type="predicted"/>
<dbReference type="Proteomes" id="UP000193719">
    <property type="component" value="Unassembled WGS sequence"/>
</dbReference>
<dbReference type="STRING" id="1754191.A0A1Y1VNQ1"/>
<dbReference type="AlphaFoldDB" id="A0A1Y1VNQ1"/>
<evidence type="ECO:0000313" key="2">
    <source>
        <dbReference type="EMBL" id="ORX60762.1"/>
    </source>
</evidence>
<reference evidence="2 3" key="1">
    <citation type="submission" date="2016-08" db="EMBL/GenBank/DDBJ databases">
        <title>Genomes of anaerobic fungi encode conserved fungal cellulosomes for biomass hydrolysis.</title>
        <authorList>
            <consortium name="DOE Joint Genome Institute"/>
            <person name="Haitjema C.H."/>
            <person name="Gilmore S.P."/>
            <person name="Henske J.K."/>
            <person name="Solomon K.V."/>
            <person name="De Groot R."/>
            <person name="Kuo A."/>
            <person name="Mondo S.J."/>
            <person name="Salamov A.A."/>
            <person name="Labutti K."/>
            <person name="Zhao Z."/>
            <person name="Chiniquy J."/>
            <person name="Barry K."/>
            <person name="Brewer H.M."/>
            <person name="Purvine S.O."/>
            <person name="Wright A.T."/>
            <person name="Boxma B."/>
            <person name="Van Alen T."/>
            <person name="Hackstein J.H."/>
            <person name="Baker S.E."/>
            <person name="Grigoriev I.V."/>
            <person name="O'Malley M.A."/>
        </authorList>
    </citation>
    <scope>NUCLEOTIDE SEQUENCE [LARGE SCALE GENOMIC DNA]</scope>
    <source>
        <strain evidence="3">finn</strain>
    </source>
</reference>
<dbReference type="OrthoDB" id="10385600at2759"/>
<accession>A0A1Y1VNQ1</accession>
<reference evidence="2 3" key="2">
    <citation type="submission" date="2016-08" db="EMBL/GenBank/DDBJ databases">
        <title>Pervasive Adenine N6-methylation of Active Genes in Fungi.</title>
        <authorList>
            <consortium name="DOE Joint Genome Institute"/>
            <person name="Mondo S.J."/>
            <person name="Dannebaum R.O."/>
            <person name="Kuo R.C."/>
            <person name="Labutti K."/>
            <person name="Haridas S."/>
            <person name="Kuo A."/>
            <person name="Salamov A."/>
            <person name="Ahrendt S.R."/>
            <person name="Lipzen A."/>
            <person name="Sullivan W."/>
            <person name="Andreopoulos W.B."/>
            <person name="Clum A."/>
            <person name="Lindquist E."/>
            <person name="Daum C."/>
            <person name="Ramamoorthy G.K."/>
            <person name="Gryganskyi A."/>
            <person name="Culley D."/>
            <person name="Magnuson J.K."/>
            <person name="James T.Y."/>
            <person name="O'Malley M.A."/>
            <person name="Stajich J.E."/>
            <person name="Spatafora J.W."/>
            <person name="Visel A."/>
            <person name="Grigoriev I.V."/>
        </authorList>
    </citation>
    <scope>NUCLEOTIDE SEQUENCE [LARGE SCALE GENOMIC DNA]</scope>
    <source>
        <strain evidence="3">finn</strain>
    </source>
</reference>
<name>A0A1Y1VNQ1_9FUNG</name>
<comment type="caution">
    <text evidence="2">The sequence shown here is derived from an EMBL/GenBank/DDBJ whole genome shotgun (WGS) entry which is preliminary data.</text>
</comment>
<gene>
    <name evidence="2" type="ORF">BCR36DRAFT_273252</name>
</gene>
<evidence type="ECO:0000313" key="3">
    <source>
        <dbReference type="Proteomes" id="UP000193719"/>
    </source>
</evidence>
<sequence length="162" mass="18197">QLEPKIPDYINVDELKNALDVNVKNDYKLEDFNMDGYSNNNVLNNEVSRLLNEITLVNTTTTTKPNADNDEFATLESPTKSMSTGATTMINVSPTRSGFSPVTSNNKDIFINTEKNDTIQQQSLAYPKMEMQMSTLIIPNSPMDLNNRANTQSIYIKEPALR</sequence>
<feature type="region of interest" description="Disordered" evidence="1">
    <location>
        <begin position="77"/>
        <end position="98"/>
    </location>
</feature>
<keyword evidence="3" id="KW-1185">Reference proteome</keyword>
<protein>
    <submittedName>
        <fullName evidence="2">Uncharacterized protein</fullName>
    </submittedName>
</protein>